<dbReference type="RefSeq" id="WP_176029967.1">
    <property type="nucleotide sequence ID" value="NZ_JBHSJV010000001.1"/>
</dbReference>
<reference evidence="2" key="1">
    <citation type="journal article" date="2019" name="Int. J. Syst. Evol. Microbiol.">
        <title>The Global Catalogue of Microorganisms (GCM) 10K type strain sequencing project: providing services to taxonomists for standard genome sequencing and annotation.</title>
        <authorList>
            <consortium name="The Broad Institute Genomics Platform"/>
            <consortium name="The Broad Institute Genome Sequencing Center for Infectious Disease"/>
            <person name="Wu L."/>
            <person name="Ma J."/>
        </authorList>
    </citation>
    <scope>NUCLEOTIDE SEQUENCE [LARGE SCALE GENOMIC DNA]</scope>
    <source>
        <strain evidence="2">KCTC 42423</strain>
    </source>
</reference>
<dbReference type="EMBL" id="JBHULX010000039">
    <property type="protein sequence ID" value="MFD2593063.1"/>
    <property type="molecule type" value="Genomic_DNA"/>
</dbReference>
<evidence type="ECO:0000313" key="1">
    <source>
        <dbReference type="EMBL" id="MFD2593063.1"/>
    </source>
</evidence>
<name>A0ABW5NFQ4_9FLAO</name>
<evidence type="ECO:0000313" key="2">
    <source>
        <dbReference type="Proteomes" id="UP001597459"/>
    </source>
</evidence>
<dbReference type="Proteomes" id="UP001597459">
    <property type="component" value="Unassembled WGS sequence"/>
</dbReference>
<sequence length="128" mass="15085">MKPDKEILSDYGKKVISECYDPGIAYIDQLKMEENPPFIIADEVDFVKNLTDNQIKGLKKIIHRTQSNLLFSLFRIFEECNEEYKIFYKDDKKMVDLVEISEMLKAEHMIKGGWIDRFSKKVKDDEAI</sequence>
<comment type="caution">
    <text evidence="1">The sequence shown here is derived from an EMBL/GenBank/DDBJ whole genome shotgun (WGS) entry which is preliminary data.</text>
</comment>
<accession>A0ABW5NFQ4</accession>
<proteinExistence type="predicted"/>
<organism evidence="1 2">
    <name type="scientific">Aquimarina hainanensis</name>
    <dbReference type="NCBI Taxonomy" id="1578017"/>
    <lineage>
        <taxon>Bacteria</taxon>
        <taxon>Pseudomonadati</taxon>
        <taxon>Bacteroidota</taxon>
        <taxon>Flavobacteriia</taxon>
        <taxon>Flavobacteriales</taxon>
        <taxon>Flavobacteriaceae</taxon>
        <taxon>Aquimarina</taxon>
    </lineage>
</organism>
<keyword evidence="2" id="KW-1185">Reference proteome</keyword>
<protein>
    <submittedName>
        <fullName evidence="1">Uncharacterized protein</fullName>
    </submittedName>
</protein>
<gene>
    <name evidence="1" type="ORF">ACFSTE_19655</name>
</gene>